<accession>A0ABR3VTH5</accession>
<organism evidence="2 3">
    <name type="scientific">Phialemonium thermophilum</name>
    <dbReference type="NCBI Taxonomy" id="223376"/>
    <lineage>
        <taxon>Eukaryota</taxon>
        <taxon>Fungi</taxon>
        <taxon>Dikarya</taxon>
        <taxon>Ascomycota</taxon>
        <taxon>Pezizomycotina</taxon>
        <taxon>Sordariomycetes</taxon>
        <taxon>Sordariomycetidae</taxon>
        <taxon>Cephalothecales</taxon>
        <taxon>Cephalothecaceae</taxon>
        <taxon>Phialemonium</taxon>
    </lineage>
</organism>
<keyword evidence="3" id="KW-1185">Reference proteome</keyword>
<feature type="transmembrane region" description="Helical" evidence="1">
    <location>
        <begin position="241"/>
        <end position="263"/>
    </location>
</feature>
<feature type="transmembrane region" description="Helical" evidence="1">
    <location>
        <begin position="275"/>
        <end position="303"/>
    </location>
</feature>
<comment type="caution">
    <text evidence="2">The sequence shown here is derived from an EMBL/GenBank/DDBJ whole genome shotgun (WGS) entry which is preliminary data.</text>
</comment>
<proteinExistence type="predicted"/>
<dbReference type="Pfam" id="PF20246">
    <property type="entry name" value="DUF6601"/>
    <property type="match status" value="1"/>
</dbReference>
<reference evidence="2 3" key="1">
    <citation type="journal article" date="2024" name="Commun. Biol.">
        <title>Comparative genomic analysis of thermophilic fungi reveals convergent evolutionary adaptations and gene losses.</title>
        <authorList>
            <person name="Steindorff A.S."/>
            <person name="Aguilar-Pontes M.V."/>
            <person name="Robinson A.J."/>
            <person name="Andreopoulos B."/>
            <person name="LaButti K."/>
            <person name="Kuo A."/>
            <person name="Mondo S."/>
            <person name="Riley R."/>
            <person name="Otillar R."/>
            <person name="Haridas S."/>
            <person name="Lipzen A."/>
            <person name="Grimwood J."/>
            <person name="Schmutz J."/>
            <person name="Clum A."/>
            <person name="Reid I.D."/>
            <person name="Moisan M.C."/>
            <person name="Butler G."/>
            <person name="Nguyen T.T.M."/>
            <person name="Dewar K."/>
            <person name="Conant G."/>
            <person name="Drula E."/>
            <person name="Henrissat B."/>
            <person name="Hansel C."/>
            <person name="Singer S."/>
            <person name="Hutchinson M.I."/>
            <person name="de Vries R.P."/>
            <person name="Natvig D.O."/>
            <person name="Powell A.J."/>
            <person name="Tsang A."/>
            <person name="Grigoriev I.V."/>
        </authorList>
    </citation>
    <scope>NUCLEOTIDE SEQUENCE [LARGE SCALE GENOMIC DNA]</scope>
    <source>
        <strain evidence="2 3">ATCC 24622</strain>
    </source>
</reference>
<name>A0ABR3VTH5_9PEZI</name>
<sequence length="329" mass="38090">MQPPPKAAPPFALEHQLTQELDDPSRVSLPGHPSVLLDDKRGLWDCLDDELWPDDLERISHRLWWMTTQSSANITPLHRQRVKRRMVVVTEDPRLHLVWIYDRIFVKPLPRYLGSYRFWQDYLCDSDGNGKTQDADDGDRTRRIRKAALGYLRTYRHLVRYESDFRMAQDPSLCLVPSAVTWEQFSRFAADLGRITDRQVSGRYAYGEIRLTRLNFYAPLVLGRAHFHRIDYQYGDYFARFYGPVLFVIGGASVVLSGLQVIVSADATSERLLSAALWLSVAVMVVFCIIFLSLSLILVYKVASEWKFAVRERLRLTEERRAEEAASEC</sequence>
<dbReference type="EMBL" id="JAZHXJ010001337">
    <property type="protein sequence ID" value="KAL1844975.1"/>
    <property type="molecule type" value="Genomic_DNA"/>
</dbReference>
<keyword evidence="1" id="KW-0472">Membrane</keyword>
<evidence type="ECO:0000256" key="1">
    <source>
        <dbReference type="SAM" id="Phobius"/>
    </source>
</evidence>
<dbReference type="Proteomes" id="UP001586593">
    <property type="component" value="Unassembled WGS sequence"/>
</dbReference>
<evidence type="ECO:0000313" key="2">
    <source>
        <dbReference type="EMBL" id="KAL1844975.1"/>
    </source>
</evidence>
<dbReference type="PANTHER" id="PTHR34414">
    <property type="entry name" value="HET DOMAIN-CONTAINING PROTEIN-RELATED"/>
    <property type="match status" value="1"/>
</dbReference>
<dbReference type="PANTHER" id="PTHR34414:SF1">
    <property type="entry name" value="SUBTILISIN-LIKE SERINE PROTEASE"/>
    <property type="match status" value="1"/>
</dbReference>
<keyword evidence="1" id="KW-0812">Transmembrane</keyword>
<keyword evidence="1" id="KW-1133">Transmembrane helix</keyword>
<gene>
    <name evidence="2" type="ORF">VTK73DRAFT_1397</name>
</gene>
<protein>
    <submittedName>
        <fullName evidence="2">Uncharacterized protein</fullName>
    </submittedName>
</protein>
<evidence type="ECO:0000313" key="3">
    <source>
        <dbReference type="Proteomes" id="UP001586593"/>
    </source>
</evidence>
<dbReference type="InterPro" id="IPR046536">
    <property type="entry name" value="DUF6601"/>
</dbReference>